<proteinExistence type="predicted"/>
<dbReference type="PROSITE" id="PS50002">
    <property type="entry name" value="SH3"/>
    <property type="match status" value="1"/>
</dbReference>
<evidence type="ECO:0000313" key="7">
    <source>
        <dbReference type="Proteomes" id="UP000193498"/>
    </source>
</evidence>
<protein>
    <recommendedName>
        <fullName evidence="5">SH3 domain-containing protein</fullName>
    </recommendedName>
</protein>
<feature type="transmembrane region" description="Helical" evidence="4">
    <location>
        <begin position="331"/>
        <end position="355"/>
    </location>
</feature>
<dbReference type="EMBL" id="MCFE01000220">
    <property type="protein sequence ID" value="ORX93891.1"/>
    <property type="molecule type" value="Genomic_DNA"/>
</dbReference>
<feature type="compositionally biased region" description="Polar residues" evidence="3">
    <location>
        <begin position="572"/>
        <end position="593"/>
    </location>
</feature>
<dbReference type="PRINTS" id="PR01217">
    <property type="entry name" value="PRICHEXTENSN"/>
</dbReference>
<dbReference type="STRING" id="1314790.A0A1Y1Y796"/>
<feature type="region of interest" description="Disordered" evidence="3">
    <location>
        <begin position="571"/>
        <end position="595"/>
    </location>
</feature>
<feature type="compositionally biased region" description="Pro residues" evidence="3">
    <location>
        <begin position="243"/>
        <end position="277"/>
    </location>
</feature>
<feature type="compositionally biased region" description="Low complexity" evidence="3">
    <location>
        <begin position="294"/>
        <end position="307"/>
    </location>
</feature>
<feature type="region of interest" description="Disordered" evidence="3">
    <location>
        <begin position="62"/>
        <end position="326"/>
    </location>
</feature>
<sequence>MPERTNPCLFAQRAKCIPLAWSKDKNPLRRKPQPVLFGPSAKPTPPHKAYSISQIVNDSIVVPTSDSFSEPTPTVSPEPTSPPATSVEISETFRSASEPTSPPSTSNAVSEPFPPTSENPSDSLNPTFDSTTPEPTSAAESPSDAPTSIPTSPSDVNDTGSPAPTSAPSQSEGLPPTSSEFPPTSEVPPPVSSPTVPPTSEVPPPTSTPPPTSEAPPPTSEVPPPTSTPPPQPTSENPLPTSSTPPPETTPTPPPTSDVPPPTSDVPPPTSDVPPPTSDSIPATSPTTPPVNPTTPGSLSPTSSSGSVDPTLPPVNPDDGKKESGGSNTGAIVGGVVGGIAFIAAIAGFIGYRYYQKKKQFADMNFDFDDIAMSSPPPTTGPTGGARFNAVNSTSPSFSHNSRDFGTGAAIGAGAAAAAGAMVRPQESQRPPSPNDYHSNPRTRQDYTHSQVSSQPSFVSTDAFIASNADHNQRSRYSPERPSNQHHNVAPTPYERPNQYHDSEYSSMPTPSHQDRGDFVAPLPAVRPDSNRLAPGLARDSTLRSSVTSSSAGPGINEADLEETVIVGFDRNQGNRSNTSLSNHSAELNSSGSDHPLFSMTAIEPYMPERPNELLVQPDDELIITEEVGDQWFIGYNRTRNPDVKGYFPRNCVVGGYY</sequence>
<evidence type="ECO:0000259" key="5">
    <source>
        <dbReference type="PROSITE" id="PS50002"/>
    </source>
</evidence>
<gene>
    <name evidence="6" type="ORF">K493DRAFT_338071</name>
</gene>
<keyword evidence="1 2" id="KW-0728">SH3 domain</keyword>
<keyword evidence="7" id="KW-1185">Reference proteome</keyword>
<feature type="region of interest" description="Disordered" evidence="3">
    <location>
        <begin position="470"/>
        <end position="556"/>
    </location>
</feature>
<evidence type="ECO:0000256" key="4">
    <source>
        <dbReference type="SAM" id="Phobius"/>
    </source>
</evidence>
<organism evidence="6 7">
    <name type="scientific">Basidiobolus meristosporus CBS 931.73</name>
    <dbReference type="NCBI Taxonomy" id="1314790"/>
    <lineage>
        <taxon>Eukaryota</taxon>
        <taxon>Fungi</taxon>
        <taxon>Fungi incertae sedis</taxon>
        <taxon>Zoopagomycota</taxon>
        <taxon>Entomophthoromycotina</taxon>
        <taxon>Basidiobolomycetes</taxon>
        <taxon>Basidiobolales</taxon>
        <taxon>Basidiobolaceae</taxon>
        <taxon>Basidiobolus</taxon>
    </lineage>
</organism>
<feature type="compositionally biased region" description="Low complexity" evidence="3">
    <location>
        <begin position="175"/>
        <end position="184"/>
    </location>
</feature>
<feature type="compositionally biased region" description="Pro residues" evidence="3">
    <location>
        <begin position="185"/>
        <end position="233"/>
    </location>
</feature>
<dbReference type="Proteomes" id="UP000193498">
    <property type="component" value="Unassembled WGS sequence"/>
</dbReference>
<evidence type="ECO:0000256" key="2">
    <source>
        <dbReference type="PROSITE-ProRule" id="PRU00192"/>
    </source>
</evidence>
<evidence type="ECO:0000313" key="6">
    <source>
        <dbReference type="EMBL" id="ORX93891.1"/>
    </source>
</evidence>
<feature type="domain" description="SH3" evidence="5">
    <location>
        <begin position="595"/>
        <end position="658"/>
    </location>
</feature>
<keyword evidence="4" id="KW-0472">Membrane</keyword>
<dbReference type="CDD" id="cd00174">
    <property type="entry name" value="SH3"/>
    <property type="match status" value="1"/>
</dbReference>
<keyword evidence="4" id="KW-0812">Transmembrane</keyword>
<feature type="compositionally biased region" description="Polar residues" evidence="3">
    <location>
        <begin position="426"/>
        <end position="455"/>
    </location>
</feature>
<dbReference type="SUPFAM" id="SSF50044">
    <property type="entry name" value="SH3-domain"/>
    <property type="match status" value="1"/>
</dbReference>
<accession>A0A1Y1Y796</accession>
<evidence type="ECO:0000256" key="1">
    <source>
        <dbReference type="ARBA" id="ARBA00022443"/>
    </source>
</evidence>
<feature type="compositionally biased region" description="Polar residues" evidence="3">
    <location>
        <begin position="118"/>
        <end position="172"/>
    </location>
</feature>
<feature type="region of interest" description="Disordered" evidence="3">
    <location>
        <begin position="418"/>
        <end position="455"/>
    </location>
</feature>
<reference evidence="6 7" key="1">
    <citation type="submission" date="2016-07" db="EMBL/GenBank/DDBJ databases">
        <title>Pervasive Adenine N6-methylation of Active Genes in Fungi.</title>
        <authorList>
            <consortium name="DOE Joint Genome Institute"/>
            <person name="Mondo S.J."/>
            <person name="Dannebaum R.O."/>
            <person name="Kuo R.C."/>
            <person name="Labutti K."/>
            <person name="Haridas S."/>
            <person name="Kuo A."/>
            <person name="Salamov A."/>
            <person name="Ahrendt S.R."/>
            <person name="Lipzen A."/>
            <person name="Sullivan W."/>
            <person name="Andreopoulos W.B."/>
            <person name="Clum A."/>
            <person name="Lindquist E."/>
            <person name="Daum C."/>
            <person name="Ramamoorthy G.K."/>
            <person name="Gryganskyi A."/>
            <person name="Culley D."/>
            <person name="Magnuson J.K."/>
            <person name="James T.Y."/>
            <person name="O'Malley M.A."/>
            <person name="Stajich J.E."/>
            <person name="Spatafora J.W."/>
            <person name="Visel A."/>
            <person name="Grigoriev I.V."/>
        </authorList>
    </citation>
    <scope>NUCLEOTIDE SEQUENCE [LARGE SCALE GENOMIC DNA]</scope>
    <source>
        <strain evidence="6 7">CBS 931.73</strain>
    </source>
</reference>
<dbReference type="AlphaFoldDB" id="A0A1Y1Y796"/>
<dbReference type="InterPro" id="IPR036028">
    <property type="entry name" value="SH3-like_dom_sf"/>
</dbReference>
<dbReference type="InParanoid" id="A0A1Y1Y796"/>
<name>A0A1Y1Y796_9FUNG</name>
<keyword evidence="4" id="KW-1133">Transmembrane helix</keyword>
<dbReference type="OrthoDB" id="5340910at2759"/>
<dbReference type="Gene3D" id="2.30.30.40">
    <property type="entry name" value="SH3 Domains"/>
    <property type="match status" value="1"/>
</dbReference>
<dbReference type="SMART" id="SM00326">
    <property type="entry name" value="SH3"/>
    <property type="match status" value="1"/>
</dbReference>
<feature type="region of interest" description="Disordered" evidence="3">
    <location>
        <begin position="22"/>
        <end position="49"/>
    </location>
</feature>
<comment type="caution">
    <text evidence="6">The sequence shown here is derived from an EMBL/GenBank/DDBJ whole genome shotgun (WGS) entry which is preliminary data.</text>
</comment>
<evidence type="ECO:0000256" key="3">
    <source>
        <dbReference type="SAM" id="MobiDB-lite"/>
    </source>
</evidence>
<dbReference type="InterPro" id="IPR001452">
    <property type="entry name" value="SH3_domain"/>
</dbReference>